<dbReference type="Proteomes" id="UP000694569">
    <property type="component" value="Unplaced"/>
</dbReference>
<keyword evidence="4" id="KW-1185">Reference proteome</keyword>
<organism evidence="3 4">
    <name type="scientific">Leptobrachium leishanense</name>
    <name type="common">Leishan spiny toad</name>
    <dbReference type="NCBI Taxonomy" id="445787"/>
    <lineage>
        <taxon>Eukaryota</taxon>
        <taxon>Metazoa</taxon>
        <taxon>Chordata</taxon>
        <taxon>Craniata</taxon>
        <taxon>Vertebrata</taxon>
        <taxon>Euteleostomi</taxon>
        <taxon>Amphibia</taxon>
        <taxon>Batrachia</taxon>
        <taxon>Anura</taxon>
        <taxon>Pelobatoidea</taxon>
        <taxon>Megophryidae</taxon>
        <taxon>Leptobrachium</taxon>
    </lineage>
</organism>
<dbReference type="Ensembl" id="ENSLLET00000030406.1">
    <property type="protein sequence ID" value="ENSLLEP00000029272.1"/>
    <property type="gene ID" value="ENSLLEG00000018574.1"/>
</dbReference>
<accession>A0A8C5PYY2</accession>
<dbReference type="InterPro" id="IPR058912">
    <property type="entry name" value="HTH_animal"/>
</dbReference>
<dbReference type="InterPro" id="IPR000477">
    <property type="entry name" value="RT_dom"/>
</dbReference>
<evidence type="ECO:0000259" key="1">
    <source>
        <dbReference type="Pfam" id="PF00078"/>
    </source>
</evidence>
<dbReference type="PANTHER" id="PTHR21301:SF12">
    <property type="match status" value="1"/>
</dbReference>
<dbReference type="OrthoDB" id="9909466at2759"/>
<proteinExistence type="predicted"/>
<reference evidence="3" key="1">
    <citation type="submission" date="2025-08" db="UniProtKB">
        <authorList>
            <consortium name="Ensembl"/>
        </authorList>
    </citation>
    <scope>IDENTIFICATION</scope>
</reference>
<evidence type="ECO:0008006" key="5">
    <source>
        <dbReference type="Google" id="ProtNLM"/>
    </source>
</evidence>
<feature type="domain" description="Helix-turn-helix" evidence="2">
    <location>
        <begin position="371"/>
        <end position="428"/>
    </location>
</feature>
<feature type="domain" description="Reverse transcriptase" evidence="1">
    <location>
        <begin position="156"/>
        <end position="313"/>
    </location>
</feature>
<dbReference type="Pfam" id="PF00078">
    <property type="entry name" value="RVT_1"/>
    <property type="match status" value="1"/>
</dbReference>
<evidence type="ECO:0000313" key="4">
    <source>
        <dbReference type="Proteomes" id="UP000694569"/>
    </source>
</evidence>
<reference evidence="3" key="2">
    <citation type="submission" date="2025-09" db="UniProtKB">
        <authorList>
            <consortium name="Ensembl"/>
        </authorList>
    </citation>
    <scope>IDENTIFICATION</scope>
</reference>
<dbReference type="AlphaFoldDB" id="A0A8C5PYY2"/>
<dbReference type="Pfam" id="PF26215">
    <property type="entry name" value="HTH_animal"/>
    <property type="match status" value="1"/>
</dbReference>
<evidence type="ECO:0000259" key="2">
    <source>
        <dbReference type="Pfam" id="PF26215"/>
    </source>
</evidence>
<dbReference type="PANTHER" id="PTHR21301">
    <property type="entry name" value="REVERSE TRANSCRIPTASE"/>
    <property type="match status" value="1"/>
</dbReference>
<evidence type="ECO:0000313" key="3">
    <source>
        <dbReference type="Ensembl" id="ENSLLEP00000029272.1"/>
    </source>
</evidence>
<dbReference type="GeneTree" id="ENSGT00940000154669"/>
<sequence>MDIKTGNTFINTFSKILQEETANILQTRPSGRPNFTKEEYDALQDLSSDSTIAIRPADKGGAVVVMDYTYYRNEILQQLSDSTIYRRLTHDPTKEYSDKIASLVEMGLQAGYITDSIATFLVVKHPITPVLYTLPKIHKNLQTPPGRPIVSARGSLLEPIGKYIDSVTKDTMSHLATCIKDTPHFLERIKSLHLPPSPWLMATLDVKSLYTIIPHDAGIQCVQQVLQESQYYKGPPIEFILELLRIALYQNFFKFENNLYIQCAGMAMGASMAPTYANFYMFCFEHTHLLQSYESQILFYCRFVDDIFLIWDGDILSFNRMVDTINLLDTPVKLSATSSFGSIPFLDVTIFRTGNTLGYTLFRKETDRNTILHMDSHHPQHLKYSLPMSQFLRVLRYNSDADTCHNQIMEMYQRFLARGYSTNTLDNALRKANIRLQEPTAPTLGTPSRIFLPLKFHTHSAKIAHTIMQHWNNFSYDRSLPIS</sequence>
<protein>
    <recommendedName>
        <fullName evidence="5">Reverse transcriptase domain-containing protein</fullName>
    </recommendedName>
</protein>
<name>A0A8C5PYY2_9ANUR</name>